<evidence type="ECO:0000256" key="10">
    <source>
        <dbReference type="ARBA" id="ARBA00023304"/>
    </source>
</evidence>
<dbReference type="EC" id="2.3.3.13" evidence="3 11"/>
<dbReference type="InterPro" id="IPR013785">
    <property type="entry name" value="Aldolase_TIM"/>
</dbReference>
<evidence type="ECO:0000256" key="1">
    <source>
        <dbReference type="ARBA" id="ARBA00004689"/>
    </source>
</evidence>
<dbReference type="PROSITE" id="PS50991">
    <property type="entry name" value="PYR_CT"/>
    <property type="match status" value="1"/>
</dbReference>
<dbReference type="NCBIfam" id="NF002086">
    <property type="entry name" value="PRK00915.1-3"/>
    <property type="match status" value="1"/>
</dbReference>
<dbReference type="SUPFAM" id="SSF51569">
    <property type="entry name" value="Aldolase"/>
    <property type="match status" value="1"/>
</dbReference>
<dbReference type="Pfam" id="PF08502">
    <property type="entry name" value="LeuA_dimer"/>
    <property type="match status" value="1"/>
</dbReference>
<dbReference type="GO" id="GO:0030145">
    <property type="term" value="F:manganese ion binding"/>
    <property type="evidence" value="ECO:0007669"/>
    <property type="project" value="UniProtKB-UniRule"/>
</dbReference>
<comment type="cofactor">
    <cofactor evidence="11">
        <name>Mn(2+)</name>
        <dbReference type="ChEBI" id="CHEBI:29035"/>
    </cofactor>
</comment>
<organism evidence="13 14">
    <name type="scientific">Fusobacterium periodonticum 1_1_41FAA</name>
    <dbReference type="NCBI Taxonomy" id="469621"/>
    <lineage>
        <taxon>Bacteria</taxon>
        <taxon>Fusobacteriati</taxon>
        <taxon>Fusobacteriota</taxon>
        <taxon>Fusobacteriia</taxon>
        <taxon>Fusobacteriales</taxon>
        <taxon>Fusobacteriaceae</taxon>
        <taxon>Fusobacterium</taxon>
    </lineage>
</organism>
<dbReference type="FunFam" id="1.10.238.260:FF:000001">
    <property type="entry name" value="2-isopropylmalate synthase"/>
    <property type="match status" value="1"/>
</dbReference>
<proteinExistence type="inferred from homology"/>
<feature type="region of interest" description="Regulatory domain" evidence="11">
    <location>
        <begin position="403"/>
        <end position="513"/>
    </location>
</feature>
<feature type="binding site" evidence="11">
    <location>
        <position position="24"/>
    </location>
    <ligand>
        <name>Mn(2+)</name>
        <dbReference type="ChEBI" id="CHEBI:29035"/>
    </ligand>
</feature>
<comment type="catalytic activity">
    <reaction evidence="11">
        <text>3-methyl-2-oxobutanoate + acetyl-CoA + H2O = (2S)-2-isopropylmalate + CoA + H(+)</text>
        <dbReference type="Rhea" id="RHEA:21524"/>
        <dbReference type="ChEBI" id="CHEBI:1178"/>
        <dbReference type="ChEBI" id="CHEBI:11851"/>
        <dbReference type="ChEBI" id="CHEBI:15377"/>
        <dbReference type="ChEBI" id="CHEBI:15378"/>
        <dbReference type="ChEBI" id="CHEBI:57287"/>
        <dbReference type="ChEBI" id="CHEBI:57288"/>
        <dbReference type="EC" id="2.3.3.13"/>
    </reaction>
</comment>
<keyword evidence="6 11" id="KW-0028">Amino-acid biosynthesis</keyword>
<keyword evidence="8 11" id="KW-0479">Metal-binding</keyword>
<dbReference type="EMBL" id="GG770375">
    <property type="protein sequence ID" value="EFG29464.2"/>
    <property type="molecule type" value="Genomic_DNA"/>
</dbReference>
<dbReference type="GO" id="GO:0003852">
    <property type="term" value="F:2-isopropylmalate synthase activity"/>
    <property type="evidence" value="ECO:0007669"/>
    <property type="project" value="UniProtKB-UniRule"/>
</dbReference>
<name>D6LDS9_9FUSO</name>
<feature type="binding site" evidence="11">
    <location>
        <position position="212"/>
    </location>
    <ligand>
        <name>Mn(2+)</name>
        <dbReference type="ChEBI" id="CHEBI:29035"/>
    </ligand>
</feature>
<dbReference type="PROSITE" id="PS00815">
    <property type="entry name" value="AIPM_HOMOCIT_SYNTH_1"/>
    <property type="match status" value="1"/>
</dbReference>
<keyword evidence="5 11" id="KW-0432">Leucine biosynthesis</keyword>
<evidence type="ECO:0000256" key="11">
    <source>
        <dbReference type="HAMAP-Rule" id="MF_01025"/>
    </source>
</evidence>
<dbReference type="UniPathway" id="UPA00048">
    <property type="reaction ID" value="UER00070"/>
</dbReference>
<evidence type="ECO:0000256" key="9">
    <source>
        <dbReference type="ARBA" id="ARBA00023211"/>
    </source>
</evidence>
<dbReference type="InterPro" id="IPR036230">
    <property type="entry name" value="LeuA_allosteric_dom_sf"/>
</dbReference>
<feature type="domain" description="Pyruvate carboxyltransferase" evidence="12">
    <location>
        <begin position="15"/>
        <end position="278"/>
    </location>
</feature>
<comment type="pathway">
    <text evidence="1 11">Amino-acid biosynthesis; L-leucine biosynthesis; L-leucine from 3-methyl-2-oxobutanoate: step 1/4.</text>
</comment>
<gene>
    <name evidence="11" type="primary">leuA</name>
    <name evidence="13" type="ORF">HMPREF0400_02112</name>
</gene>
<dbReference type="SUPFAM" id="SSF110921">
    <property type="entry name" value="2-isopropylmalate synthase LeuA, allosteric (dimerisation) domain"/>
    <property type="match status" value="1"/>
</dbReference>
<dbReference type="GO" id="GO:0009098">
    <property type="term" value="P:L-leucine biosynthetic process"/>
    <property type="evidence" value="ECO:0007669"/>
    <property type="project" value="UniProtKB-UniRule"/>
</dbReference>
<dbReference type="Gene3D" id="3.30.160.270">
    <property type="match status" value="1"/>
</dbReference>
<dbReference type="InterPro" id="IPR050073">
    <property type="entry name" value="2-IPM_HCS-like"/>
</dbReference>
<dbReference type="InterPro" id="IPR005671">
    <property type="entry name" value="LeuA_bact_synth"/>
</dbReference>
<dbReference type="Gene3D" id="1.10.238.260">
    <property type="match status" value="1"/>
</dbReference>
<dbReference type="CDD" id="cd07940">
    <property type="entry name" value="DRE_TIM_IPMS"/>
    <property type="match status" value="1"/>
</dbReference>
<dbReference type="InterPro" id="IPR013709">
    <property type="entry name" value="2-isopropylmalate_synth_dimer"/>
</dbReference>
<dbReference type="AlphaFoldDB" id="D6LDS9"/>
<sequence>MIYILIIRGEVMKCIKIFDTTLRDGEQTPRVNLNAKEKLRIAKQLEALGVDVIEAGFAAASPGDFEAIELIAQNIKNSTVTSLARAVKSDIEMAAKAIKKANKARIHTFIATSPIHREFKLKMSKEEILKTVDEMVRYARTFTNDIEFSAEDAMRTEKEYLVEVYETAIKAGATTINIPDTVGYRTPQEMYDTVKYLKENIKGIENIDISVHCHNDLGLAVANSIAAVQAGATQIECTINGIGERAGNTSLEEVVMLFKTRKDLFADFTTNIDTKQIYPTSKLVSLLTGVTTQPNKAIVGANAFSHESGIHQHGVLANPETYEIIKPEVVGRNVDSLVLGKLSGKHAFVDKLNSLGFSGFDDKKIEELFANFKNLADKKKYVLDEDIISLISGDAAEVKGRFSLEHFEIIRTDIKAKAEIIMYVDGEKDVSSSYGSGPVDAAYKAINRLLNDNFILEEYKLESITGDTDAQAQVVVIIEKDNKRHIGRAQSTDIVESSIKAYINALNRLYKED</sequence>
<protein>
    <recommendedName>
        <fullName evidence="4 11">2-isopropylmalate synthase</fullName>
        <ecNumber evidence="3 11">2.3.3.13</ecNumber>
    </recommendedName>
    <alternativeName>
        <fullName evidence="11">Alpha-IPM synthase</fullName>
    </alternativeName>
    <alternativeName>
        <fullName evidence="11">Alpha-isopropylmalate synthase</fullName>
    </alternativeName>
</protein>
<dbReference type="NCBIfam" id="TIGR00973">
    <property type="entry name" value="leuA_bact"/>
    <property type="match status" value="1"/>
</dbReference>
<feature type="binding site" evidence="11">
    <location>
        <position position="248"/>
    </location>
    <ligand>
        <name>Mn(2+)</name>
        <dbReference type="ChEBI" id="CHEBI:29035"/>
    </ligand>
</feature>
<comment type="function">
    <text evidence="11">Catalyzes the condensation of the acetyl group of acetyl-CoA with 3-methyl-2-oxobutanoate (2-ketoisovalerate) to form 3-carboxy-3-hydroxy-4-methylpentanoate (2-isopropylmalate).</text>
</comment>
<evidence type="ECO:0000313" key="13">
    <source>
        <dbReference type="EMBL" id="EFG29464.2"/>
    </source>
</evidence>
<evidence type="ECO:0000256" key="3">
    <source>
        <dbReference type="ARBA" id="ARBA00012973"/>
    </source>
</evidence>
<dbReference type="GO" id="GO:0005737">
    <property type="term" value="C:cytoplasm"/>
    <property type="evidence" value="ECO:0007669"/>
    <property type="project" value="UniProtKB-UniRule"/>
</dbReference>
<dbReference type="PANTHER" id="PTHR10277:SF9">
    <property type="entry name" value="2-ISOPROPYLMALATE SYNTHASE 1, CHLOROPLASTIC-RELATED"/>
    <property type="match status" value="1"/>
</dbReference>
<keyword evidence="10 11" id="KW-0100">Branched-chain amino acid biosynthesis</keyword>
<dbReference type="Proteomes" id="UP000003964">
    <property type="component" value="Unassembled WGS sequence"/>
</dbReference>
<keyword evidence="11" id="KW-0963">Cytoplasm</keyword>
<evidence type="ECO:0000313" key="14">
    <source>
        <dbReference type="Proteomes" id="UP000003964"/>
    </source>
</evidence>
<keyword evidence="9 11" id="KW-0464">Manganese</keyword>
<dbReference type="Pfam" id="PF22617">
    <property type="entry name" value="HCS_D2"/>
    <property type="match status" value="1"/>
</dbReference>
<dbReference type="SMART" id="SM00917">
    <property type="entry name" value="LeuA_dimer"/>
    <property type="match status" value="1"/>
</dbReference>
<dbReference type="PANTHER" id="PTHR10277">
    <property type="entry name" value="HOMOCITRATE SYNTHASE-RELATED"/>
    <property type="match status" value="1"/>
</dbReference>
<evidence type="ECO:0000256" key="6">
    <source>
        <dbReference type="ARBA" id="ARBA00022605"/>
    </source>
</evidence>
<dbReference type="HAMAP" id="MF_01025">
    <property type="entry name" value="LeuA_type1"/>
    <property type="match status" value="1"/>
</dbReference>
<dbReference type="Gene3D" id="3.20.20.70">
    <property type="entry name" value="Aldolase class I"/>
    <property type="match status" value="1"/>
</dbReference>
<accession>D6LDS9</accession>
<evidence type="ECO:0000256" key="8">
    <source>
        <dbReference type="ARBA" id="ARBA00022723"/>
    </source>
</evidence>
<keyword evidence="7 11" id="KW-0808">Transferase</keyword>
<evidence type="ECO:0000256" key="5">
    <source>
        <dbReference type="ARBA" id="ARBA00022430"/>
    </source>
</evidence>
<reference evidence="13 14" key="1">
    <citation type="submission" date="2010-03" db="EMBL/GenBank/DDBJ databases">
        <title>The Genome Sequence of Fusobacterium sp. 1_1_41FAA.</title>
        <authorList>
            <consortium name="The Broad Institute Genome Sequencing Platform"/>
            <person name="Ward D."/>
            <person name="Earl A."/>
            <person name="Feldgarden M."/>
            <person name="Gevers D."/>
            <person name="Young S.K."/>
            <person name="Zeng Q."/>
            <person name="Koehrsen M."/>
            <person name="Alvarado L."/>
            <person name="Berlin A."/>
            <person name="Borenstein D."/>
            <person name="Chapman S."/>
            <person name="Chen Z."/>
            <person name="Engels R."/>
            <person name="Freedman E."/>
            <person name="Gellesch M."/>
            <person name="Goldberg J."/>
            <person name="Griggs A."/>
            <person name="Gujja S."/>
            <person name="Heilman E."/>
            <person name="Heiman D."/>
            <person name="Hepburn T."/>
            <person name="Howarth C."/>
            <person name="Jen D."/>
            <person name="Larson L."/>
            <person name="Mehta T."/>
            <person name="Park D."/>
            <person name="Pearson M."/>
            <person name="Richards J."/>
            <person name="Roberts A."/>
            <person name="Saif S."/>
            <person name="Shea T."/>
            <person name="Shenoy N."/>
            <person name="Sisk P."/>
            <person name="Stolte C."/>
            <person name="Sykes S."/>
            <person name="Walk T."/>
            <person name="White J."/>
            <person name="Yandava C."/>
            <person name="Strauss J.C."/>
            <person name="Ambrose C.E."/>
            <person name="Allen-Vercoe E."/>
            <person name="Haas B."/>
            <person name="Henn M.R."/>
            <person name="Nusbaum C."/>
            <person name="Birren B."/>
        </authorList>
    </citation>
    <scope>NUCLEOTIDE SEQUENCE [LARGE SCALE GENOMIC DNA]</scope>
    <source>
        <strain evidence="13 14">1_1_41FAA</strain>
    </source>
</reference>
<dbReference type="Pfam" id="PF00682">
    <property type="entry name" value="HMGL-like"/>
    <property type="match status" value="1"/>
</dbReference>
<dbReference type="GO" id="GO:0003985">
    <property type="term" value="F:acetyl-CoA C-acetyltransferase activity"/>
    <property type="evidence" value="ECO:0007669"/>
    <property type="project" value="UniProtKB-UniRule"/>
</dbReference>
<dbReference type="InterPro" id="IPR000891">
    <property type="entry name" value="PYR_CT"/>
</dbReference>
<evidence type="ECO:0000256" key="7">
    <source>
        <dbReference type="ARBA" id="ARBA00022679"/>
    </source>
</evidence>
<comment type="subunit">
    <text evidence="11">Homodimer.</text>
</comment>
<dbReference type="FunFam" id="3.20.20.70:FF:000010">
    <property type="entry name" value="2-isopropylmalate synthase"/>
    <property type="match status" value="1"/>
</dbReference>
<dbReference type="NCBIfam" id="NF002085">
    <property type="entry name" value="PRK00915.1-2"/>
    <property type="match status" value="1"/>
</dbReference>
<evidence type="ECO:0000256" key="2">
    <source>
        <dbReference type="ARBA" id="ARBA00009396"/>
    </source>
</evidence>
<evidence type="ECO:0000256" key="4">
    <source>
        <dbReference type="ARBA" id="ARBA00018198"/>
    </source>
</evidence>
<dbReference type="InterPro" id="IPR054691">
    <property type="entry name" value="LeuA/HCS_post-cat"/>
</dbReference>
<dbReference type="InterPro" id="IPR002034">
    <property type="entry name" value="AIPM/Hcit_synth_CS"/>
</dbReference>
<dbReference type="PROSITE" id="PS00816">
    <property type="entry name" value="AIPM_HOMOCIT_SYNTH_2"/>
    <property type="match status" value="1"/>
</dbReference>
<feature type="binding site" evidence="11">
    <location>
        <position position="214"/>
    </location>
    <ligand>
        <name>Mn(2+)</name>
        <dbReference type="ChEBI" id="CHEBI:29035"/>
    </ligand>
</feature>
<evidence type="ECO:0000259" key="12">
    <source>
        <dbReference type="PROSITE" id="PS50991"/>
    </source>
</evidence>
<comment type="similarity">
    <text evidence="2 11">Belongs to the alpha-IPM synthase/homocitrate synthase family. LeuA type 1 subfamily.</text>
</comment>